<reference evidence="1 2" key="1">
    <citation type="submission" date="2017-02" db="EMBL/GenBank/DDBJ databases">
        <title>Ketogulonicigenium robustum SPU B003 Genome sequencing and assembly.</title>
        <authorList>
            <person name="Li Y."/>
            <person name="Liu L."/>
            <person name="Wang C."/>
            <person name="Zhang M."/>
            <person name="Zhang T."/>
            <person name="Zhang Y."/>
        </authorList>
    </citation>
    <scope>NUCLEOTIDE SEQUENCE [LARGE SCALE GENOMIC DNA]</scope>
    <source>
        <strain evidence="1 2">SPU_B003</strain>
    </source>
</reference>
<dbReference type="RefSeq" id="WP_085785651.1">
    <property type="nucleotide sequence ID" value="NZ_CP019937.1"/>
</dbReference>
<evidence type="ECO:0008006" key="3">
    <source>
        <dbReference type="Google" id="ProtNLM"/>
    </source>
</evidence>
<evidence type="ECO:0000313" key="2">
    <source>
        <dbReference type="Proteomes" id="UP000242447"/>
    </source>
</evidence>
<dbReference type="AlphaFoldDB" id="A0A1W6NXS2"/>
<dbReference type="Pfam" id="PF10604">
    <property type="entry name" value="Polyketide_cyc2"/>
    <property type="match status" value="1"/>
</dbReference>
<dbReference type="EMBL" id="CP019937">
    <property type="protein sequence ID" value="ARO14038.1"/>
    <property type="molecule type" value="Genomic_DNA"/>
</dbReference>
<gene>
    <name evidence="1" type="ORF">BVG79_00686</name>
</gene>
<dbReference type="OrthoDB" id="7860307at2"/>
<dbReference type="STRING" id="92947.BVG79_00686"/>
<protein>
    <recommendedName>
        <fullName evidence="3">DNA polymerase III subunit gamma/tau</fullName>
    </recommendedName>
</protein>
<evidence type="ECO:0000313" key="1">
    <source>
        <dbReference type="EMBL" id="ARO14038.1"/>
    </source>
</evidence>
<dbReference type="KEGG" id="kro:BVG79_00686"/>
<keyword evidence="2" id="KW-1185">Reference proteome</keyword>
<proteinExistence type="predicted"/>
<dbReference type="CDD" id="cd07812">
    <property type="entry name" value="SRPBCC"/>
    <property type="match status" value="1"/>
</dbReference>
<dbReference type="Gene3D" id="3.30.530.20">
    <property type="match status" value="1"/>
</dbReference>
<accession>A0A1W6NXS2</accession>
<dbReference type="SUPFAM" id="SSF55961">
    <property type="entry name" value="Bet v1-like"/>
    <property type="match status" value="1"/>
</dbReference>
<dbReference type="InterPro" id="IPR019587">
    <property type="entry name" value="Polyketide_cyclase/dehydratase"/>
</dbReference>
<name>A0A1W6NXS2_9RHOB</name>
<dbReference type="InterPro" id="IPR023393">
    <property type="entry name" value="START-like_dom_sf"/>
</dbReference>
<sequence>MQFVVNDHVAVGPQTLFDHISDVALLEQMVKRGGASIHRTDGGSGATVGASWMIGVPFRGRTQDVSMKLVEVQAPRLMRIAFASGGVEGEISLVLTPAEGAGTDTVFTMEMGANSLIGRLLLQSLKLARGTISNRIRKRVGNYLHLAEARARA</sequence>
<organism evidence="1 2">
    <name type="scientific">Ketogulonicigenium robustum</name>
    <dbReference type="NCBI Taxonomy" id="92947"/>
    <lineage>
        <taxon>Bacteria</taxon>
        <taxon>Pseudomonadati</taxon>
        <taxon>Pseudomonadota</taxon>
        <taxon>Alphaproteobacteria</taxon>
        <taxon>Rhodobacterales</taxon>
        <taxon>Roseobacteraceae</taxon>
        <taxon>Ketogulonicigenium</taxon>
    </lineage>
</organism>
<dbReference type="Proteomes" id="UP000242447">
    <property type="component" value="Chromosome"/>
</dbReference>